<evidence type="ECO:0000256" key="2">
    <source>
        <dbReference type="ARBA" id="ARBA00022598"/>
    </source>
</evidence>
<dbReference type="SUPFAM" id="SSF52402">
    <property type="entry name" value="Adenine nucleotide alpha hydrolases-like"/>
    <property type="match status" value="1"/>
</dbReference>
<sequence>MNKRLNVTQHNTRPDKKAIVLLSGGLDSATVLAKALAEGYECYALAFDYGQRHRAELVAAERIAQSMGAKAFKVIKLDLSSIGGSALTDMAIDVPDAGGSGIPVTYVPARNTVFLSIALGWAEVVDARSIHIGVNAVDYSGYPDCRPDFVAAFERLANVATKAGIEGHTLHIATPLIDLSKAEIIQLGTSLGVDYALTVSCYKADNDGLACGRCDSCHLRKEGFAQANVADPTAYKETS</sequence>
<organism evidence="12 13">
    <name type="scientific">Spongiibacter thalassae</name>
    <dbReference type="NCBI Taxonomy" id="2721624"/>
    <lineage>
        <taxon>Bacteria</taxon>
        <taxon>Pseudomonadati</taxon>
        <taxon>Pseudomonadota</taxon>
        <taxon>Gammaproteobacteria</taxon>
        <taxon>Cellvibrionales</taxon>
        <taxon>Spongiibacteraceae</taxon>
        <taxon>Spongiibacter</taxon>
    </lineage>
</organism>
<comment type="caution">
    <text evidence="12">The sequence shown here is derived from an EMBL/GenBank/DDBJ whole genome shotgun (WGS) entry which is preliminary data.</text>
</comment>
<protein>
    <recommendedName>
        <fullName evidence="9 11">7-cyano-7-deazaguanine synthase</fullName>
        <ecNumber evidence="9 11">6.3.4.20</ecNumber>
    </recommendedName>
    <alternativeName>
        <fullName evidence="11">7-cyano-7-carbaguanine synthase</fullName>
    </alternativeName>
    <alternativeName>
        <fullName evidence="11">PreQ(0) synthase</fullName>
    </alternativeName>
    <alternativeName>
        <fullName evidence="11">Queuosine biosynthesis protein QueC</fullName>
    </alternativeName>
</protein>
<feature type="binding site" evidence="11">
    <location>
        <begin position="22"/>
        <end position="32"/>
    </location>
    <ligand>
        <name>ATP</name>
        <dbReference type="ChEBI" id="CHEBI:30616"/>
    </ligand>
</feature>
<gene>
    <name evidence="11 12" type="primary">queC</name>
    <name evidence="12" type="ORF">HCU74_04840</name>
</gene>
<dbReference type="PANTHER" id="PTHR42914">
    <property type="entry name" value="7-CYANO-7-DEAZAGUANINE SYNTHASE"/>
    <property type="match status" value="1"/>
</dbReference>
<feature type="binding site" evidence="11">
    <location>
        <position position="201"/>
    </location>
    <ligand>
        <name>Zn(2+)</name>
        <dbReference type="ChEBI" id="CHEBI:29105"/>
    </ligand>
</feature>
<evidence type="ECO:0000256" key="6">
    <source>
        <dbReference type="ARBA" id="ARBA00022833"/>
    </source>
</evidence>
<evidence type="ECO:0000313" key="13">
    <source>
        <dbReference type="Proteomes" id="UP000765845"/>
    </source>
</evidence>
<evidence type="ECO:0000256" key="3">
    <source>
        <dbReference type="ARBA" id="ARBA00022723"/>
    </source>
</evidence>
<evidence type="ECO:0000256" key="1">
    <source>
        <dbReference type="ARBA" id="ARBA00005061"/>
    </source>
</evidence>
<dbReference type="PIRSF" id="PIRSF006293">
    <property type="entry name" value="ExsB"/>
    <property type="match status" value="1"/>
</dbReference>
<dbReference type="CDD" id="cd01995">
    <property type="entry name" value="QueC-like"/>
    <property type="match status" value="1"/>
</dbReference>
<keyword evidence="7 11" id="KW-0067">ATP-binding</keyword>
<evidence type="ECO:0000313" key="12">
    <source>
        <dbReference type="EMBL" id="NKI16745.1"/>
    </source>
</evidence>
<dbReference type="InterPro" id="IPR014729">
    <property type="entry name" value="Rossmann-like_a/b/a_fold"/>
</dbReference>
<keyword evidence="4 11" id="KW-0547">Nucleotide-binding</keyword>
<comment type="similarity">
    <text evidence="8 11">Belongs to the QueC family.</text>
</comment>
<keyword evidence="5 11" id="KW-0671">Queuosine biosynthesis</keyword>
<evidence type="ECO:0000256" key="7">
    <source>
        <dbReference type="ARBA" id="ARBA00022840"/>
    </source>
</evidence>
<dbReference type="Pfam" id="PF06508">
    <property type="entry name" value="QueC"/>
    <property type="match status" value="1"/>
</dbReference>
<evidence type="ECO:0000256" key="4">
    <source>
        <dbReference type="ARBA" id="ARBA00022741"/>
    </source>
</evidence>
<dbReference type="HAMAP" id="MF_01633">
    <property type="entry name" value="QueC"/>
    <property type="match status" value="1"/>
</dbReference>
<dbReference type="EC" id="6.3.4.20" evidence="9 11"/>
<keyword evidence="3 11" id="KW-0479">Metal-binding</keyword>
<reference evidence="12 13" key="1">
    <citation type="submission" date="2020-04" db="EMBL/GenBank/DDBJ databases">
        <authorList>
            <person name="Yoon J."/>
        </authorList>
    </citation>
    <scope>NUCLEOTIDE SEQUENCE [LARGE SCALE GENOMIC DNA]</scope>
    <source>
        <strain evidence="12 13">KMU-166</strain>
    </source>
</reference>
<dbReference type="PANTHER" id="PTHR42914:SF1">
    <property type="entry name" value="7-CYANO-7-DEAZAGUANINE SYNTHASE"/>
    <property type="match status" value="1"/>
</dbReference>
<accession>A0ABX1GC62</accession>
<dbReference type="EMBL" id="JAAWWK010000002">
    <property type="protein sequence ID" value="NKI16745.1"/>
    <property type="molecule type" value="Genomic_DNA"/>
</dbReference>
<dbReference type="NCBIfam" id="TIGR00364">
    <property type="entry name" value="7-cyano-7-deazaguanine synthase QueC"/>
    <property type="match status" value="1"/>
</dbReference>
<evidence type="ECO:0000256" key="9">
    <source>
        <dbReference type="ARBA" id="ARBA00039149"/>
    </source>
</evidence>
<comment type="cofactor">
    <cofactor evidence="11">
        <name>Zn(2+)</name>
        <dbReference type="ChEBI" id="CHEBI:29105"/>
    </cofactor>
    <text evidence="11">Binds 1 zinc ion per subunit.</text>
</comment>
<evidence type="ECO:0000256" key="11">
    <source>
        <dbReference type="HAMAP-Rule" id="MF_01633"/>
    </source>
</evidence>
<evidence type="ECO:0000256" key="8">
    <source>
        <dbReference type="ARBA" id="ARBA00037993"/>
    </source>
</evidence>
<feature type="binding site" evidence="11">
    <location>
        <position position="214"/>
    </location>
    <ligand>
        <name>Zn(2+)</name>
        <dbReference type="ChEBI" id="CHEBI:29105"/>
    </ligand>
</feature>
<dbReference type="Gene3D" id="3.40.50.620">
    <property type="entry name" value="HUPs"/>
    <property type="match status" value="1"/>
</dbReference>
<dbReference type="Proteomes" id="UP000765845">
    <property type="component" value="Unassembled WGS sequence"/>
</dbReference>
<comment type="function">
    <text evidence="11">Catalyzes the ATP-dependent conversion of 7-carboxy-7-deazaguanine (CDG) to 7-cyano-7-deazaguanine (preQ(0)).</text>
</comment>
<name>A0ABX1GC62_9GAMM</name>
<feature type="binding site" evidence="11">
    <location>
        <position position="211"/>
    </location>
    <ligand>
        <name>Zn(2+)</name>
        <dbReference type="ChEBI" id="CHEBI:29105"/>
    </ligand>
</feature>
<evidence type="ECO:0000256" key="5">
    <source>
        <dbReference type="ARBA" id="ARBA00022785"/>
    </source>
</evidence>
<evidence type="ECO:0000256" key="10">
    <source>
        <dbReference type="ARBA" id="ARBA00047890"/>
    </source>
</evidence>
<proteinExistence type="inferred from homology"/>
<comment type="pathway">
    <text evidence="1 11">Purine metabolism; 7-cyano-7-deazaguanine biosynthesis.</text>
</comment>
<dbReference type="InterPro" id="IPR018317">
    <property type="entry name" value="QueC"/>
</dbReference>
<keyword evidence="2 11" id="KW-0436">Ligase</keyword>
<comment type="catalytic activity">
    <reaction evidence="10 11">
        <text>7-carboxy-7-carbaguanine + NH4(+) + 2 ATP = 7-cyano-7-carbaguanine + 2 AMP + 2 diphosphate + 2 H(+)</text>
        <dbReference type="Rhea" id="RHEA:27982"/>
        <dbReference type="ChEBI" id="CHEBI:15378"/>
        <dbReference type="ChEBI" id="CHEBI:28938"/>
        <dbReference type="ChEBI" id="CHEBI:30616"/>
        <dbReference type="ChEBI" id="CHEBI:33019"/>
        <dbReference type="ChEBI" id="CHEBI:45075"/>
        <dbReference type="ChEBI" id="CHEBI:61036"/>
        <dbReference type="ChEBI" id="CHEBI:456215"/>
        <dbReference type="EC" id="6.3.4.20"/>
    </reaction>
</comment>
<feature type="binding site" evidence="11">
    <location>
        <position position="217"/>
    </location>
    <ligand>
        <name>Zn(2+)</name>
        <dbReference type="ChEBI" id="CHEBI:29105"/>
    </ligand>
</feature>
<keyword evidence="13" id="KW-1185">Reference proteome</keyword>
<keyword evidence="6 11" id="KW-0862">Zinc</keyword>